<keyword evidence="3" id="KW-1185">Reference proteome</keyword>
<protein>
    <recommendedName>
        <fullName evidence="4">Phytanoyl-CoA dioxygenase</fullName>
    </recommendedName>
</protein>
<name>A0A835Z366_9STRA</name>
<dbReference type="Proteomes" id="UP000664859">
    <property type="component" value="Unassembled WGS sequence"/>
</dbReference>
<sequence>MAPKDKTYYSKHSDKEKQRSAVNYKKRKAARCLERATAAAAAAASREAMAATATAAAAMTVAQAALLADRAAAERLVIAQLEATAIRALSTDGYCVFRGNDAFRSKALGLLAEMPDDIDTSTHWRRIFNSVEGTRYQLPLPEVGKRSPYTKAKQFALSEIAPLINRTLLGSRLKKVVKAAILLSKKTSAADALSQGPHRDWPLDSLHDNGAFHLWPGSFDATSVRAQERITVHLNAGDVILFHGALVHEGAGYEGAAGEYHMRLHFYTQSAHGPNAWPIADETERVALV</sequence>
<organism evidence="2 3">
    <name type="scientific">Tribonema minus</name>
    <dbReference type="NCBI Taxonomy" id="303371"/>
    <lineage>
        <taxon>Eukaryota</taxon>
        <taxon>Sar</taxon>
        <taxon>Stramenopiles</taxon>
        <taxon>Ochrophyta</taxon>
        <taxon>PX clade</taxon>
        <taxon>Xanthophyceae</taxon>
        <taxon>Tribonematales</taxon>
        <taxon>Tribonemataceae</taxon>
        <taxon>Tribonema</taxon>
    </lineage>
</organism>
<accession>A0A835Z366</accession>
<feature type="compositionally biased region" description="Basic and acidic residues" evidence="1">
    <location>
        <begin position="1"/>
        <end position="19"/>
    </location>
</feature>
<dbReference type="AlphaFoldDB" id="A0A835Z366"/>
<reference evidence="2" key="1">
    <citation type="submission" date="2021-02" db="EMBL/GenBank/DDBJ databases">
        <title>First Annotated Genome of the Yellow-green Alga Tribonema minus.</title>
        <authorList>
            <person name="Mahan K.M."/>
        </authorList>
    </citation>
    <scope>NUCLEOTIDE SEQUENCE</scope>
    <source>
        <strain evidence="2">UTEX B ZZ1240</strain>
    </source>
</reference>
<evidence type="ECO:0000313" key="3">
    <source>
        <dbReference type="Proteomes" id="UP000664859"/>
    </source>
</evidence>
<dbReference type="Gene3D" id="2.60.120.620">
    <property type="entry name" value="q2cbj1_9rhob like domain"/>
    <property type="match status" value="1"/>
</dbReference>
<dbReference type="EMBL" id="JAFCMP010000112">
    <property type="protein sequence ID" value="KAG5186396.1"/>
    <property type="molecule type" value="Genomic_DNA"/>
</dbReference>
<gene>
    <name evidence="2" type="ORF">JKP88DRAFT_272660</name>
</gene>
<dbReference type="OrthoDB" id="90882at2759"/>
<evidence type="ECO:0000313" key="2">
    <source>
        <dbReference type="EMBL" id="KAG5186396.1"/>
    </source>
</evidence>
<evidence type="ECO:0000256" key="1">
    <source>
        <dbReference type="SAM" id="MobiDB-lite"/>
    </source>
</evidence>
<proteinExistence type="predicted"/>
<dbReference type="SUPFAM" id="SSF51197">
    <property type="entry name" value="Clavaminate synthase-like"/>
    <property type="match status" value="1"/>
</dbReference>
<comment type="caution">
    <text evidence="2">The sequence shown here is derived from an EMBL/GenBank/DDBJ whole genome shotgun (WGS) entry which is preliminary data.</text>
</comment>
<feature type="region of interest" description="Disordered" evidence="1">
    <location>
        <begin position="1"/>
        <end position="21"/>
    </location>
</feature>
<evidence type="ECO:0008006" key="4">
    <source>
        <dbReference type="Google" id="ProtNLM"/>
    </source>
</evidence>